<dbReference type="PANTHER" id="PTHR45846:SF1">
    <property type="entry name" value="TRNA-DIHYDROURIDINE(47) SYNTHASE [NAD(P)(+)]-LIKE"/>
    <property type="match status" value="1"/>
</dbReference>
<evidence type="ECO:0000313" key="2">
    <source>
        <dbReference type="EMBL" id="PIS22019.1"/>
    </source>
</evidence>
<dbReference type="EMBL" id="PEYU01000096">
    <property type="protein sequence ID" value="PIS22019.1"/>
    <property type="molecule type" value="Genomic_DNA"/>
</dbReference>
<protein>
    <submittedName>
        <fullName evidence="2">Dihydrouridine synthase</fullName>
    </submittedName>
</protein>
<reference evidence="3" key="1">
    <citation type="submission" date="2017-09" db="EMBL/GenBank/DDBJ databases">
        <title>Depth-based differentiation of microbial function through sediment-hosted aquifers and enrichment of novel symbionts in the deep terrestrial subsurface.</title>
        <authorList>
            <person name="Probst A.J."/>
            <person name="Ladd B."/>
            <person name="Jarett J.K."/>
            <person name="Geller-Mcgrath D.E."/>
            <person name="Sieber C.M.K."/>
            <person name="Emerson J.B."/>
            <person name="Anantharaman K."/>
            <person name="Thomas B.C."/>
            <person name="Malmstrom R."/>
            <person name="Stieglmeier M."/>
            <person name="Klingl A."/>
            <person name="Woyke T."/>
            <person name="Ryan C.M."/>
            <person name="Banfield J.F."/>
        </authorList>
    </citation>
    <scope>NUCLEOTIDE SEQUENCE [LARGE SCALE GENOMIC DNA]</scope>
</reference>
<dbReference type="GO" id="GO:0003723">
    <property type="term" value="F:RNA binding"/>
    <property type="evidence" value="ECO:0007669"/>
    <property type="project" value="TreeGrafter"/>
</dbReference>
<dbReference type="Gene3D" id="1.10.1200.80">
    <property type="entry name" value="Putative flavin oxidoreducatase, domain 2"/>
    <property type="match status" value="1"/>
</dbReference>
<dbReference type="AlphaFoldDB" id="A0A2H0XCX9"/>
<evidence type="ECO:0000259" key="1">
    <source>
        <dbReference type="Pfam" id="PF01207"/>
    </source>
</evidence>
<dbReference type="GO" id="GO:0017150">
    <property type="term" value="F:tRNA dihydrouridine synthase activity"/>
    <property type="evidence" value="ECO:0007669"/>
    <property type="project" value="TreeGrafter"/>
</dbReference>
<name>A0A2H0XCX9_UNCKA</name>
<dbReference type="InterPro" id="IPR013785">
    <property type="entry name" value="Aldolase_TIM"/>
</dbReference>
<dbReference type="Gene3D" id="3.20.20.70">
    <property type="entry name" value="Aldolase class I"/>
    <property type="match status" value="1"/>
</dbReference>
<organism evidence="2 3">
    <name type="scientific">candidate division WWE3 bacterium CG08_land_8_20_14_0_20_41_10</name>
    <dbReference type="NCBI Taxonomy" id="1975085"/>
    <lineage>
        <taxon>Bacteria</taxon>
        <taxon>Katanobacteria</taxon>
    </lineage>
</organism>
<dbReference type="Pfam" id="PF01207">
    <property type="entry name" value="Dus"/>
    <property type="match status" value="1"/>
</dbReference>
<dbReference type="InterPro" id="IPR024036">
    <property type="entry name" value="tRNA-dHydroUridine_Synthase_C"/>
</dbReference>
<dbReference type="SUPFAM" id="SSF51395">
    <property type="entry name" value="FMN-linked oxidoreductases"/>
    <property type="match status" value="1"/>
</dbReference>
<dbReference type="Proteomes" id="UP000231252">
    <property type="component" value="Unassembled WGS sequence"/>
</dbReference>
<accession>A0A2H0XCX9</accession>
<feature type="non-terminal residue" evidence="2">
    <location>
        <position position="1"/>
    </location>
</feature>
<proteinExistence type="predicted"/>
<evidence type="ECO:0000313" key="3">
    <source>
        <dbReference type="Proteomes" id="UP000231252"/>
    </source>
</evidence>
<dbReference type="PANTHER" id="PTHR45846">
    <property type="entry name" value="TRNA-DIHYDROURIDINE(47) SYNTHASE [NAD(P)(+)]-LIKE"/>
    <property type="match status" value="1"/>
</dbReference>
<dbReference type="InterPro" id="IPR035587">
    <property type="entry name" value="DUS-like_FMN-bd"/>
</dbReference>
<comment type="caution">
    <text evidence="2">The sequence shown here is derived from an EMBL/GenBank/DDBJ whole genome shotgun (WGS) entry which is preliminary data.</text>
</comment>
<sequence>STKEWLSFLLSKNIDALILHGRNAKDSKNPANWEEIGQAVELKNAINPKALLIGNGDVTSYKEVLEKHKTYGVDGVMMGRAIFQNPWVFEKNSEALVHSTEKYLGLLIRHTKLFSETWGKTKNFNIMKKFFKVYVRDFVGADNLRIQLMVCKNYEELAFVLQPTPLVGV</sequence>
<feature type="domain" description="DUS-like FMN-binding" evidence="1">
    <location>
        <begin position="12"/>
        <end position="156"/>
    </location>
</feature>
<gene>
    <name evidence="2" type="ORF">COT50_04150</name>
</gene>